<evidence type="ECO:0000313" key="1">
    <source>
        <dbReference type="EMBL" id="PPQ39223.1"/>
    </source>
</evidence>
<keyword evidence="2" id="KW-1185">Reference proteome</keyword>
<dbReference type="Proteomes" id="UP000239724">
    <property type="component" value="Unassembled WGS sequence"/>
</dbReference>
<accession>A0A2S6NNM8</accession>
<comment type="caution">
    <text evidence="1">The sequence shown here is derived from an EMBL/GenBank/DDBJ whole genome shotgun (WGS) entry which is preliminary data.</text>
</comment>
<evidence type="ECO:0000313" key="2">
    <source>
        <dbReference type="Proteomes" id="UP000239724"/>
    </source>
</evidence>
<sequence length="323" mass="35166">MLGVAPRFTRNGLGVVLGSVFEGRLERTPCLLTTAPRGRQLLMVCDIGGSQKEQPFETFGFLIFDLDCNPHWLNGQAAFRRNALIQRRRMAFKALNDGLRRRSLVPFLTLAEVLNGVLVTFAVHKVDRPIMGDGGATHEELAPLWKPAVINRLMWVIYLGAFLVSGFSPVGQDVMFIINEDEIAANVPQLTKLTDLFARAVSNQQGPMRGHLRCGTTKSDDGSLALEDLAALPDLTAGAVAEFVAALALKGAGPLSPLLQKLPSGVSWKTRQIIPWALASGGSLERFVCLIDSVPGSQKWRATIPRWFTVPDLIKSGSLLQTA</sequence>
<dbReference type="EMBL" id="NHRY01000035">
    <property type="protein sequence ID" value="PPQ39223.1"/>
    <property type="molecule type" value="Genomic_DNA"/>
</dbReference>
<proteinExistence type="predicted"/>
<gene>
    <name evidence="1" type="ORF">CCS01_01500</name>
</gene>
<organism evidence="1 2">
    <name type="scientific">Rhodopila globiformis</name>
    <name type="common">Rhodopseudomonas globiformis</name>
    <dbReference type="NCBI Taxonomy" id="1071"/>
    <lineage>
        <taxon>Bacteria</taxon>
        <taxon>Pseudomonadati</taxon>
        <taxon>Pseudomonadota</taxon>
        <taxon>Alphaproteobacteria</taxon>
        <taxon>Acetobacterales</taxon>
        <taxon>Acetobacteraceae</taxon>
        <taxon>Rhodopila</taxon>
    </lineage>
</organism>
<name>A0A2S6NNM8_RHOGL</name>
<reference evidence="1 2" key="1">
    <citation type="journal article" date="2018" name="Arch. Microbiol.">
        <title>New insights into the metabolic potential of the phototrophic purple bacterium Rhodopila globiformis DSM 161(T) from its draft genome sequence and evidence for a vanadium-dependent nitrogenase.</title>
        <authorList>
            <person name="Imhoff J.F."/>
            <person name="Rahn T."/>
            <person name="Kunzel S."/>
            <person name="Neulinger S.C."/>
        </authorList>
    </citation>
    <scope>NUCLEOTIDE SEQUENCE [LARGE SCALE GENOMIC DNA]</scope>
    <source>
        <strain evidence="1 2">DSM 161</strain>
    </source>
</reference>
<protein>
    <submittedName>
        <fullName evidence="1">Uncharacterized protein</fullName>
    </submittedName>
</protein>
<dbReference type="AlphaFoldDB" id="A0A2S6NNM8"/>